<evidence type="ECO:0000256" key="4">
    <source>
        <dbReference type="RuleBase" id="RU362026"/>
    </source>
</evidence>
<evidence type="ECO:0000256" key="1">
    <source>
        <dbReference type="ARBA" id="ARBA00006594"/>
    </source>
</evidence>
<organism evidence="6 7">
    <name type="scientific">Terrimonas ginsenosidimutans</name>
    <dbReference type="NCBI Taxonomy" id="2908004"/>
    <lineage>
        <taxon>Bacteria</taxon>
        <taxon>Pseudomonadati</taxon>
        <taxon>Bacteroidota</taxon>
        <taxon>Chitinophagia</taxon>
        <taxon>Chitinophagales</taxon>
        <taxon>Chitinophagaceae</taxon>
        <taxon>Terrimonas</taxon>
    </lineage>
</organism>
<dbReference type="InterPro" id="IPR002941">
    <property type="entry name" value="DNA_methylase_N4/N6"/>
</dbReference>
<comment type="similarity">
    <text evidence="1 4">Belongs to the N(4)/N(6)-methyltransferase family.</text>
</comment>
<dbReference type="PANTHER" id="PTHR13370">
    <property type="entry name" value="RNA METHYLASE-RELATED"/>
    <property type="match status" value="1"/>
</dbReference>
<dbReference type="Proteomes" id="UP001165367">
    <property type="component" value="Unassembled WGS sequence"/>
</dbReference>
<evidence type="ECO:0000256" key="2">
    <source>
        <dbReference type="ARBA" id="ARBA00022603"/>
    </source>
</evidence>
<dbReference type="Gene3D" id="3.40.50.150">
    <property type="entry name" value="Vaccinia Virus protein VP39"/>
    <property type="match status" value="1"/>
</dbReference>
<protein>
    <recommendedName>
        <fullName evidence="4">Methyltransferase</fullName>
        <ecNumber evidence="4">2.1.1.-</ecNumber>
    </recommendedName>
</protein>
<evidence type="ECO:0000313" key="7">
    <source>
        <dbReference type="Proteomes" id="UP001165367"/>
    </source>
</evidence>
<dbReference type="PRINTS" id="PR00508">
    <property type="entry name" value="S21N4MTFRASE"/>
</dbReference>
<dbReference type="EC" id="2.1.1.-" evidence="4"/>
<dbReference type="PANTHER" id="PTHR13370:SF16">
    <property type="entry name" value="SITE-SPECIFIC DNA-METHYLTRANSFERASE (ADENINE-SPECIFIC)"/>
    <property type="match status" value="1"/>
</dbReference>
<evidence type="ECO:0000259" key="5">
    <source>
        <dbReference type="Pfam" id="PF01555"/>
    </source>
</evidence>
<accession>A0ABS9KKE8</accession>
<proteinExistence type="inferred from homology"/>
<evidence type="ECO:0000256" key="3">
    <source>
        <dbReference type="ARBA" id="ARBA00022679"/>
    </source>
</evidence>
<keyword evidence="7" id="KW-1185">Reference proteome</keyword>
<dbReference type="SUPFAM" id="SSF53335">
    <property type="entry name" value="S-adenosyl-L-methionine-dependent methyltransferases"/>
    <property type="match status" value="1"/>
</dbReference>
<evidence type="ECO:0000313" key="6">
    <source>
        <dbReference type="EMBL" id="MCG2612796.1"/>
    </source>
</evidence>
<dbReference type="PROSITE" id="PS00092">
    <property type="entry name" value="N6_MTASE"/>
    <property type="match status" value="1"/>
</dbReference>
<dbReference type="RefSeq" id="WP_237868025.1">
    <property type="nucleotide sequence ID" value="NZ_JAKLTR010000001.1"/>
</dbReference>
<keyword evidence="3" id="KW-0808">Transferase</keyword>
<comment type="caution">
    <text evidence="6">The sequence shown here is derived from an EMBL/GenBank/DDBJ whole genome shotgun (WGS) entry which is preliminary data.</text>
</comment>
<dbReference type="EMBL" id="JAKLTR010000001">
    <property type="protein sequence ID" value="MCG2612796.1"/>
    <property type="molecule type" value="Genomic_DNA"/>
</dbReference>
<sequence>MGVISGKKITGERIFGERDSGNYLFHGDNKIVLDHLAKDYRKKIKCIYIDPPYNNKDNYHYNDNKSHEEWLAEVVIVLKKLHPLMTEDGSIWISIDDNEMPYLKVAADKVFGRENYVSTIIWQQRTSRENRSTFSNNHEYILVYANDPELFKASRNLLPLTQTVLSRYKNPDNDIRGAWQSVSANVQAGHGTASQFYTVKSPSGLLHEPPNGRCWVYNKSRMGKEIESNNIWFGKDGSGVPRIKKFLNGAKKGLTPQTLWMAEDVGTNDEAKKHFLDLFLKEGVFETPKPERLISRILNIASNEGDLVLDCYLGSGSTASTAIKMGRRFIGIEYDKKIVDFAVKRLSKVLEGEQGGISKEFKWKKGGGFDFYRILNS</sequence>
<name>A0ABS9KKE8_9BACT</name>
<reference evidence="6" key="1">
    <citation type="submission" date="2022-01" db="EMBL/GenBank/DDBJ databases">
        <authorList>
            <person name="Jo J.-H."/>
            <person name="Im W.-T."/>
        </authorList>
    </citation>
    <scope>NUCLEOTIDE SEQUENCE</scope>
    <source>
        <strain evidence="6">NA20</strain>
    </source>
</reference>
<dbReference type="InterPro" id="IPR029063">
    <property type="entry name" value="SAM-dependent_MTases_sf"/>
</dbReference>
<feature type="domain" description="DNA methylase N-4/N-6" evidence="5">
    <location>
        <begin position="44"/>
        <end position="343"/>
    </location>
</feature>
<gene>
    <name evidence="6" type="ORF">LZZ85_00835</name>
</gene>
<dbReference type="InterPro" id="IPR002052">
    <property type="entry name" value="DNA_methylase_N6_adenine_CS"/>
</dbReference>
<dbReference type="InterPro" id="IPR001091">
    <property type="entry name" value="RM_Methyltransferase"/>
</dbReference>
<keyword evidence="2" id="KW-0489">Methyltransferase</keyword>
<dbReference type="Pfam" id="PF01555">
    <property type="entry name" value="N6_N4_Mtase"/>
    <property type="match status" value="1"/>
</dbReference>